<dbReference type="AlphaFoldDB" id="A0AAV3RSI6"/>
<evidence type="ECO:0000313" key="2">
    <source>
        <dbReference type="EMBL" id="GAA0184028.1"/>
    </source>
</evidence>
<feature type="domain" description="GAG-pre-integrase" evidence="1">
    <location>
        <begin position="16"/>
        <end position="58"/>
    </location>
</feature>
<dbReference type="Pfam" id="PF13976">
    <property type="entry name" value="gag_pre-integrs"/>
    <property type="match status" value="1"/>
</dbReference>
<dbReference type="InterPro" id="IPR036397">
    <property type="entry name" value="RNaseH_sf"/>
</dbReference>
<dbReference type="EMBL" id="BAABME010011607">
    <property type="protein sequence ID" value="GAA0184028.1"/>
    <property type="molecule type" value="Genomic_DNA"/>
</dbReference>
<sequence length="138" mass="16101">MKGARSLGNCYLWNPHKALSSRKQENLETWHRRLGHTNYRNIQQLISKNAVRGLPKLEIKEKFSGDRQVRKQTRVSQQQLSQVTISRVLELLHMDLMGPVQVESIGGKTYIFVCVDDYSKYTWVEFLREKSDAFAAFK</sequence>
<reference evidence="2 3" key="1">
    <citation type="submission" date="2024-01" db="EMBL/GenBank/DDBJ databases">
        <title>The complete chloroplast genome sequence of Lithospermum erythrorhizon: insights into the phylogenetic relationship among Boraginaceae species and the maternal lineages of purple gromwells.</title>
        <authorList>
            <person name="Okada T."/>
            <person name="Watanabe K."/>
        </authorList>
    </citation>
    <scope>NUCLEOTIDE SEQUENCE [LARGE SCALE GENOMIC DNA]</scope>
</reference>
<comment type="caution">
    <text evidence="2">The sequence shown here is derived from an EMBL/GenBank/DDBJ whole genome shotgun (WGS) entry which is preliminary data.</text>
</comment>
<dbReference type="Proteomes" id="UP001454036">
    <property type="component" value="Unassembled WGS sequence"/>
</dbReference>
<proteinExistence type="predicted"/>
<evidence type="ECO:0000313" key="3">
    <source>
        <dbReference type="Proteomes" id="UP001454036"/>
    </source>
</evidence>
<gene>
    <name evidence="2" type="ORF">LIER_31342</name>
</gene>
<dbReference type="InterPro" id="IPR039537">
    <property type="entry name" value="Retrotran_Ty1/copia-like"/>
</dbReference>
<organism evidence="2 3">
    <name type="scientific">Lithospermum erythrorhizon</name>
    <name type="common">Purple gromwell</name>
    <name type="synonym">Lithospermum officinale var. erythrorhizon</name>
    <dbReference type="NCBI Taxonomy" id="34254"/>
    <lineage>
        <taxon>Eukaryota</taxon>
        <taxon>Viridiplantae</taxon>
        <taxon>Streptophyta</taxon>
        <taxon>Embryophyta</taxon>
        <taxon>Tracheophyta</taxon>
        <taxon>Spermatophyta</taxon>
        <taxon>Magnoliopsida</taxon>
        <taxon>eudicotyledons</taxon>
        <taxon>Gunneridae</taxon>
        <taxon>Pentapetalae</taxon>
        <taxon>asterids</taxon>
        <taxon>lamiids</taxon>
        <taxon>Boraginales</taxon>
        <taxon>Boraginaceae</taxon>
        <taxon>Boraginoideae</taxon>
        <taxon>Lithospermeae</taxon>
        <taxon>Lithospermum</taxon>
    </lineage>
</organism>
<dbReference type="PANTHER" id="PTHR42648:SF21">
    <property type="entry name" value="CYSTEINE-RICH RLK (RECEPTOR-LIKE PROTEIN KINASE) 8"/>
    <property type="match status" value="1"/>
</dbReference>
<accession>A0AAV3RSI6</accession>
<dbReference type="Gene3D" id="3.30.420.10">
    <property type="entry name" value="Ribonuclease H-like superfamily/Ribonuclease H"/>
    <property type="match status" value="1"/>
</dbReference>
<name>A0AAV3RSI6_LITER</name>
<dbReference type="InterPro" id="IPR025724">
    <property type="entry name" value="GAG-pre-integrase_dom"/>
</dbReference>
<evidence type="ECO:0000259" key="1">
    <source>
        <dbReference type="Pfam" id="PF13976"/>
    </source>
</evidence>
<dbReference type="GO" id="GO:0003676">
    <property type="term" value="F:nucleic acid binding"/>
    <property type="evidence" value="ECO:0007669"/>
    <property type="project" value="InterPro"/>
</dbReference>
<keyword evidence="3" id="KW-1185">Reference proteome</keyword>
<dbReference type="PANTHER" id="PTHR42648">
    <property type="entry name" value="TRANSPOSASE, PUTATIVE-RELATED"/>
    <property type="match status" value="1"/>
</dbReference>
<protein>
    <recommendedName>
        <fullName evidence="1">GAG-pre-integrase domain-containing protein</fullName>
    </recommendedName>
</protein>
<dbReference type="InterPro" id="IPR012337">
    <property type="entry name" value="RNaseH-like_sf"/>
</dbReference>
<dbReference type="SUPFAM" id="SSF53098">
    <property type="entry name" value="Ribonuclease H-like"/>
    <property type="match status" value="1"/>
</dbReference>